<protein>
    <submittedName>
        <fullName evidence="1">Uncharacterized protein DUF3467</fullName>
    </submittedName>
</protein>
<dbReference type="RefSeq" id="WP_133764396.1">
    <property type="nucleotide sequence ID" value="NZ_BAAARP010000001.1"/>
</dbReference>
<dbReference type="Pfam" id="PF11950">
    <property type="entry name" value="DUF3467"/>
    <property type="match status" value="1"/>
</dbReference>
<evidence type="ECO:0000313" key="1">
    <source>
        <dbReference type="EMBL" id="TDS79875.1"/>
    </source>
</evidence>
<gene>
    <name evidence="1" type="ORF">CLV52_0420</name>
</gene>
<dbReference type="EMBL" id="SOAM01000001">
    <property type="protein sequence ID" value="TDS79875.1"/>
    <property type="molecule type" value="Genomic_DNA"/>
</dbReference>
<organism evidence="1 2">
    <name type="scientific">Amnibacterium kyonggiense</name>
    <dbReference type="NCBI Taxonomy" id="595671"/>
    <lineage>
        <taxon>Bacteria</taxon>
        <taxon>Bacillati</taxon>
        <taxon>Actinomycetota</taxon>
        <taxon>Actinomycetes</taxon>
        <taxon>Micrococcales</taxon>
        <taxon>Microbacteriaceae</taxon>
        <taxon>Amnibacterium</taxon>
    </lineage>
</organism>
<reference evidence="1 2" key="1">
    <citation type="submission" date="2019-03" db="EMBL/GenBank/DDBJ databases">
        <title>Genomic Encyclopedia of Archaeal and Bacterial Type Strains, Phase II (KMG-II): from individual species to whole genera.</title>
        <authorList>
            <person name="Goeker M."/>
        </authorList>
    </citation>
    <scope>NUCLEOTIDE SEQUENCE [LARGE SCALE GENOMIC DNA]</scope>
    <source>
        <strain evidence="1 2">DSM 24782</strain>
    </source>
</reference>
<sequence>MTDEAGSPAIAVSVPSEQEVGVFADFAGIWHTPNTFVLDFLSLTSPAPQQQVAGDGEVIGAMPAKVAARVRIPAEQVFQIIAALQQQADQWLEETGRSEPPDAWMPSV</sequence>
<name>A0A4R7FQ33_9MICO</name>
<dbReference type="AlphaFoldDB" id="A0A4R7FQ33"/>
<proteinExistence type="predicted"/>
<keyword evidence="2" id="KW-1185">Reference proteome</keyword>
<dbReference type="OrthoDB" id="5189198at2"/>
<accession>A0A4R7FQ33</accession>
<evidence type="ECO:0000313" key="2">
    <source>
        <dbReference type="Proteomes" id="UP000295344"/>
    </source>
</evidence>
<dbReference type="Proteomes" id="UP000295344">
    <property type="component" value="Unassembled WGS sequence"/>
</dbReference>
<dbReference type="InterPro" id="IPR021857">
    <property type="entry name" value="DUF3467"/>
</dbReference>
<comment type="caution">
    <text evidence="1">The sequence shown here is derived from an EMBL/GenBank/DDBJ whole genome shotgun (WGS) entry which is preliminary data.</text>
</comment>